<keyword evidence="2" id="KW-0413">Isomerase</keyword>
<dbReference type="Proteomes" id="UP000774000">
    <property type="component" value="Unassembled WGS sequence"/>
</dbReference>
<dbReference type="InterPro" id="IPR006047">
    <property type="entry name" value="GH13_cat_dom"/>
</dbReference>
<name>A0A938XQ39_9FIRM</name>
<evidence type="ECO:0000259" key="1">
    <source>
        <dbReference type="SMART" id="SM00642"/>
    </source>
</evidence>
<feature type="domain" description="Glycosyl hydrolase family 13 catalytic" evidence="1">
    <location>
        <begin position="52"/>
        <end position="471"/>
    </location>
</feature>
<dbReference type="EMBL" id="JAFBDQ010000001">
    <property type="protein sequence ID" value="MBM7555198.1"/>
    <property type="molecule type" value="Genomic_DNA"/>
</dbReference>
<dbReference type="SUPFAM" id="SSF51445">
    <property type="entry name" value="(Trans)glycosidases"/>
    <property type="match status" value="1"/>
</dbReference>
<dbReference type="EC" id="5.4.99.16" evidence="2"/>
<dbReference type="AlphaFoldDB" id="A0A938XQ39"/>
<keyword evidence="3" id="KW-1185">Reference proteome</keyword>
<comment type="caution">
    <text evidence="2">The sequence shown here is derived from an EMBL/GenBank/DDBJ whole genome shotgun (WGS) entry which is preliminary data.</text>
</comment>
<dbReference type="Pfam" id="PF00128">
    <property type="entry name" value="Alpha-amylase"/>
    <property type="match status" value="1"/>
</dbReference>
<dbReference type="PANTHER" id="PTHR10357:SF219">
    <property type="entry name" value="MALTOSE ALPHA-D-GLUCOSYLTRANSFERASE"/>
    <property type="match status" value="1"/>
</dbReference>
<dbReference type="SMART" id="SM00642">
    <property type="entry name" value="Aamy"/>
    <property type="match status" value="1"/>
</dbReference>
<dbReference type="Gene3D" id="3.90.400.10">
    <property type="entry name" value="Oligo-1,6-glucosidase, Domain 2"/>
    <property type="match status" value="1"/>
</dbReference>
<dbReference type="EC" id="3.2.1.1" evidence="2"/>
<dbReference type="GO" id="GO:0047471">
    <property type="term" value="F:maltose alpha-D-glucosyltransferase activity"/>
    <property type="evidence" value="ECO:0007669"/>
    <property type="project" value="UniProtKB-EC"/>
</dbReference>
<sequence length="537" mass="63538">MLKKLKGLWHEVYGAEYDKQLEELVNILEERKNELDYLPDDSEWYKKGIVYSMYVDLFADDFSGLIDKLDYLDDLGVTAIWLLPILDSPMVDQGFDVSDYYKVREELGSNEEFFEFIEEAHQRGIKIIFDVPINHSSEQHDWFLNAKQSQDAEYRDYYIWNEDKQKYEDTRLLLKGISNSNWTYNPETDDYYFHRFYDIQPDLNYKNPQVLIEMIKVFTYWKLQGVDGFRMDAAPFLWKEEGTNCENLEETHKILKIYRAALDYLGEGTAIIAEANQRPEDVVDYLGQGDECHVAYNFPIMPKFYLALAENDPDHLIEELESNADLDVPESAQWFTFLRCHDELTLEFVTEEERQKMNKYYLKDEKWTFRDGEGIAGRLYDLVEQDVDKMLLMYSMLFSIDGTPIIYYGDELGMENDVEFYNQMNEKTGYVDSRFLNRGPFDEELKEEMLNNPDSDSHQIFKGLQEMIAFKNKEAELFTAEPEYSQEDNVFISTRELGSKKLTIYNNLSGEEVIINDIKLEPYQYSWELTVNKHDHS</sequence>
<dbReference type="GO" id="GO:0005975">
    <property type="term" value="P:carbohydrate metabolic process"/>
    <property type="evidence" value="ECO:0007669"/>
    <property type="project" value="InterPro"/>
</dbReference>
<reference evidence="2" key="1">
    <citation type="submission" date="2021-01" db="EMBL/GenBank/DDBJ databases">
        <title>Genomic Encyclopedia of Type Strains, Phase IV (KMG-IV): sequencing the most valuable type-strain genomes for metagenomic binning, comparative biology and taxonomic classification.</title>
        <authorList>
            <person name="Goeker M."/>
        </authorList>
    </citation>
    <scope>NUCLEOTIDE SEQUENCE</scope>
    <source>
        <strain evidence="2">DSM 23230</strain>
    </source>
</reference>
<dbReference type="PANTHER" id="PTHR10357">
    <property type="entry name" value="ALPHA-AMYLASE FAMILY MEMBER"/>
    <property type="match status" value="1"/>
</dbReference>
<dbReference type="RefSeq" id="WP_204699930.1">
    <property type="nucleotide sequence ID" value="NZ_JAFBDQ010000001.1"/>
</dbReference>
<evidence type="ECO:0000313" key="2">
    <source>
        <dbReference type="EMBL" id="MBM7555198.1"/>
    </source>
</evidence>
<gene>
    <name evidence="2" type="ORF">JOC47_000022</name>
</gene>
<keyword evidence="2" id="KW-0326">Glycosidase</keyword>
<dbReference type="Gene3D" id="3.20.20.80">
    <property type="entry name" value="Glycosidases"/>
    <property type="match status" value="3"/>
</dbReference>
<dbReference type="InterPro" id="IPR017853">
    <property type="entry name" value="GH"/>
</dbReference>
<proteinExistence type="predicted"/>
<accession>A0A938XQ39</accession>
<organism evidence="2 3">
    <name type="scientific">Halanaerobacter jeridensis</name>
    <dbReference type="NCBI Taxonomy" id="706427"/>
    <lineage>
        <taxon>Bacteria</taxon>
        <taxon>Bacillati</taxon>
        <taxon>Bacillota</taxon>
        <taxon>Clostridia</taxon>
        <taxon>Halanaerobiales</taxon>
        <taxon>Halobacteroidaceae</taxon>
        <taxon>Halanaerobacter</taxon>
    </lineage>
</organism>
<dbReference type="InterPro" id="IPR045857">
    <property type="entry name" value="O16G_dom_2"/>
</dbReference>
<evidence type="ECO:0000313" key="3">
    <source>
        <dbReference type="Proteomes" id="UP000774000"/>
    </source>
</evidence>
<dbReference type="GO" id="GO:0004556">
    <property type="term" value="F:alpha-amylase activity"/>
    <property type="evidence" value="ECO:0007669"/>
    <property type="project" value="UniProtKB-EC"/>
</dbReference>
<keyword evidence="2" id="KW-0378">Hydrolase</keyword>
<protein>
    <submittedName>
        <fullName evidence="2">Maltose alpha-D-glucosyltransferase/alpha-amylase</fullName>
        <ecNumber evidence="2">3.2.1.1</ecNumber>
        <ecNumber evidence="2">5.4.99.16</ecNumber>
    </submittedName>
</protein>